<evidence type="ECO:0000313" key="2">
    <source>
        <dbReference type="EMBL" id="HGH59770.1"/>
    </source>
</evidence>
<accession>A0A7C4ES05</accession>
<dbReference type="InterPro" id="IPR027417">
    <property type="entry name" value="P-loop_NTPase"/>
</dbReference>
<dbReference type="SUPFAM" id="SSF52540">
    <property type="entry name" value="P-loop containing nucleoside triphosphate hydrolases"/>
    <property type="match status" value="1"/>
</dbReference>
<feature type="domain" description="Molybdopterin-guanine dinucleotide biosynthesis protein B (MobB)" evidence="1">
    <location>
        <begin position="4"/>
        <end position="135"/>
    </location>
</feature>
<dbReference type="InterPro" id="IPR052539">
    <property type="entry name" value="MGD_biosynthesis_adapter"/>
</dbReference>
<organism evidence="2">
    <name type="scientific">Desulfomonile tiedjei</name>
    <dbReference type="NCBI Taxonomy" id="2358"/>
    <lineage>
        <taxon>Bacteria</taxon>
        <taxon>Pseudomonadati</taxon>
        <taxon>Thermodesulfobacteriota</taxon>
        <taxon>Desulfomonilia</taxon>
        <taxon>Desulfomonilales</taxon>
        <taxon>Desulfomonilaceae</taxon>
        <taxon>Desulfomonile</taxon>
    </lineage>
</organism>
<dbReference type="CDD" id="cd03116">
    <property type="entry name" value="MobB"/>
    <property type="match status" value="1"/>
</dbReference>
<dbReference type="NCBIfam" id="TIGR00176">
    <property type="entry name" value="mobB"/>
    <property type="match status" value="1"/>
</dbReference>
<sequence>MVPIVSVVGKSDSGKTTYLEKIVRELRARGYRVGTIKHDAHSFEIDHEGKDSWRHKQAGAAVTVISSPGKVALVADADHDHTLDELREKFMTGVDIILTEGYKREKHPKIEVFRSALRRSLLCQADDNLIAIAGDPPDPPEGVPVFPLDDPVPLCDFLERLYLGKGPRG</sequence>
<dbReference type="InterPro" id="IPR004435">
    <property type="entry name" value="MobB_dom"/>
</dbReference>
<reference evidence="2" key="1">
    <citation type="journal article" date="2020" name="mSystems">
        <title>Genome- and Community-Level Interaction Insights into Carbon Utilization and Element Cycling Functions of Hydrothermarchaeota in Hydrothermal Sediment.</title>
        <authorList>
            <person name="Zhou Z."/>
            <person name="Liu Y."/>
            <person name="Xu W."/>
            <person name="Pan J."/>
            <person name="Luo Z.H."/>
            <person name="Li M."/>
        </authorList>
    </citation>
    <scope>NUCLEOTIDE SEQUENCE [LARGE SCALE GENOMIC DNA]</scope>
    <source>
        <strain evidence="2">SpSt-769</strain>
    </source>
</reference>
<protein>
    <submittedName>
        <fullName evidence="2">Molybdopterin-guanine dinucleotide biosynthesis protein B</fullName>
    </submittedName>
</protein>
<gene>
    <name evidence="2" type="primary">mobB</name>
    <name evidence="2" type="ORF">ENV54_00575</name>
</gene>
<dbReference type="AlphaFoldDB" id="A0A7C4ES05"/>
<dbReference type="Pfam" id="PF03205">
    <property type="entry name" value="MobB"/>
    <property type="match status" value="1"/>
</dbReference>
<dbReference type="GO" id="GO:0006777">
    <property type="term" value="P:Mo-molybdopterin cofactor biosynthetic process"/>
    <property type="evidence" value="ECO:0007669"/>
    <property type="project" value="InterPro"/>
</dbReference>
<evidence type="ECO:0000259" key="1">
    <source>
        <dbReference type="Pfam" id="PF03205"/>
    </source>
</evidence>
<dbReference type="Gene3D" id="3.40.50.300">
    <property type="entry name" value="P-loop containing nucleotide triphosphate hydrolases"/>
    <property type="match status" value="1"/>
</dbReference>
<dbReference type="EMBL" id="DTGT01000017">
    <property type="protein sequence ID" value="HGH59770.1"/>
    <property type="molecule type" value="Genomic_DNA"/>
</dbReference>
<dbReference type="GO" id="GO:0005525">
    <property type="term" value="F:GTP binding"/>
    <property type="evidence" value="ECO:0007669"/>
    <property type="project" value="InterPro"/>
</dbReference>
<dbReference type="PANTHER" id="PTHR40072:SF1">
    <property type="entry name" value="MOLYBDOPTERIN-GUANINE DINUCLEOTIDE BIOSYNTHESIS ADAPTER PROTEIN"/>
    <property type="match status" value="1"/>
</dbReference>
<name>A0A7C4ES05_9BACT</name>
<proteinExistence type="predicted"/>
<dbReference type="PANTHER" id="PTHR40072">
    <property type="entry name" value="MOLYBDOPTERIN-GUANINE DINUCLEOTIDE BIOSYNTHESIS ADAPTER PROTEIN-RELATED"/>
    <property type="match status" value="1"/>
</dbReference>
<comment type="caution">
    <text evidence="2">The sequence shown here is derived from an EMBL/GenBank/DDBJ whole genome shotgun (WGS) entry which is preliminary data.</text>
</comment>